<keyword evidence="3" id="KW-0862">Zinc</keyword>
<dbReference type="SMART" id="SM00659">
    <property type="entry name" value="RPOLCX"/>
    <property type="match status" value="1"/>
</dbReference>
<dbReference type="GO" id="GO:0005736">
    <property type="term" value="C:RNA polymerase I complex"/>
    <property type="evidence" value="ECO:0007669"/>
    <property type="project" value="TreeGrafter"/>
</dbReference>
<evidence type="ECO:0000256" key="1">
    <source>
        <dbReference type="ARBA" id="ARBA00004123"/>
    </source>
</evidence>
<gene>
    <name evidence="7" type="primary">RPC10</name>
    <name evidence="7" type="ORF">DL546_005591</name>
</gene>
<evidence type="ECO:0000313" key="8">
    <source>
        <dbReference type="Proteomes" id="UP000275385"/>
    </source>
</evidence>
<dbReference type="GO" id="GO:0005666">
    <property type="term" value="C:RNA polymerase III complex"/>
    <property type="evidence" value="ECO:0007669"/>
    <property type="project" value="TreeGrafter"/>
</dbReference>
<dbReference type="GO" id="GO:0003677">
    <property type="term" value="F:DNA binding"/>
    <property type="evidence" value="ECO:0007669"/>
    <property type="project" value="InterPro"/>
</dbReference>
<dbReference type="PANTHER" id="PTHR12056:SF2">
    <property type="entry name" value="GEO11084P1"/>
    <property type="match status" value="1"/>
</dbReference>
<proteinExistence type="inferred from homology"/>
<evidence type="ECO:0000256" key="2">
    <source>
        <dbReference type="ARBA" id="ARBA00022723"/>
    </source>
</evidence>
<name>A0A420YLP2_9PEZI</name>
<evidence type="ECO:0000256" key="6">
    <source>
        <dbReference type="SAM" id="MobiDB-lite"/>
    </source>
</evidence>
<dbReference type="GO" id="GO:0003899">
    <property type="term" value="F:DNA-directed RNA polymerase activity"/>
    <property type="evidence" value="ECO:0007669"/>
    <property type="project" value="InterPro"/>
</dbReference>
<keyword evidence="2" id="KW-0479">Metal-binding</keyword>
<keyword evidence="7" id="KW-0804">Transcription</keyword>
<dbReference type="Pfam" id="PF03604">
    <property type="entry name" value="Zn_ribbon_RPAB4"/>
    <property type="match status" value="1"/>
</dbReference>
<dbReference type="InterPro" id="IPR029040">
    <property type="entry name" value="RPABC4/Spt4"/>
</dbReference>
<dbReference type="GO" id="GO:0005665">
    <property type="term" value="C:RNA polymerase II, core complex"/>
    <property type="evidence" value="ECO:0007669"/>
    <property type="project" value="TreeGrafter"/>
</dbReference>
<evidence type="ECO:0000256" key="3">
    <source>
        <dbReference type="ARBA" id="ARBA00022833"/>
    </source>
</evidence>
<dbReference type="Proteomes" id="UP000275385">
    <property type="component" value="Unassembled WGS sequence"/>
</dbReference>
<dbReference type="GO" id="GO:0008270">
    <property type="term" value="F:zinc ion binding"/>
    <property type="evidence" value="ECO:0007669"/>
    <property type="project" value="InterPro"/>
</dbReference>
<dbReference type="InterPro" id="IPR039747">
    <property type="entry name" value="RPABC4"/>
</dbReference>
<dbReference type="GO" id="GO:0006351">
    <property type="term" value="P:DNA-templated transcription"/>
    <property type="evidence" value="ECO:0007669"/>
    <property type="project" value="InterPro"/>
</dbReference>
<dbReference type="EMBL" id="QVQW01000003">
    <property type="protein sequence ID" value="RKU48788.1"/>
    <property type="molecule type" value="Genomic_DNA"/>
</dbReference>
<reference evidence="7 8" key="1">
    <citation type="submission" date="2018-08" db="EMBL/GenBank/DDBJ databases">
        <title>Draft genome of the lignicolous fungus Coniochaeta pulveracea.</title>
        <authorList>
            <person name="Borstlap C.J."/>
            <person name="De Witt R.N."/>
            <person name="Botha A."/>
            <person name="Volschenk H."/>
        </authorList>
    </citation>
    <scope>NUCLEOTIDE SEQUENCE [LARGE SCALE GENOMIC DNA]</scope>
    <source>
        <strain evidence="7 8">CAB683</strain>
    </source>
</reference>
<dbReference type="SUPFAM" id="SSF63393">
    <property type="entry name" value="RNA polymerase subunits"/>
    <property type="match status" value="1"/>
</dbReference>
<dbReference type="STRING" id="177199.A0A420YLP2"/>
<accession>A0A420YLP2</accession>
<comment type="subcellular location">
    <subcellularLocation>
        <location evidence="1">Nucleus</location>
    </subcellularLocation>
</comment>
<dbReference type="Gene3D" id="2.20.28.30">
    <property type="entry name" value="RNA polymerase ii, chain L"/>
    <property type="match status" value="1"/>
</dbReference>
<evidence type="ECO:0000256" key="5">
    <source>
        <dbReference type="ARBA" id="ARBA00025770"/>
    </source>
</evidence>
<keyword evidence="7" id="KW-0240">DNA-directed RNA polymerase</keyword>
<evidence type="ECO:0000313" key="7">
    <source>
        <dbReference type="EMBL" id="RKU48788.1"/>
    </source>
</evidence>
<dbReference type="AlphaFoldDB" id="A0A420YLP2"/>
<comment type="similarity">
    <text evidence="5">Belongs to the archaeal Rpo12/eukaryotic RPC10 RNA polymerase subunit family.</text>
</comment>
<comment type="caution">
    <text evidence="7">The sequence shown here is derived from an EMBL/GenBank/DDBJ whole genome shotgun (WGS) entry which is preliminary data.</text>
</comment>
<dbReference type="FunFam" id="2.20.28.30:FF:000003">
    <property type="entry name" value="DNA-directed RNA polymerases I, II, and III subunit RPABC4"/>
    <property type="match status" value="1"/>
</dbReference>
<dbReference type="InterPro" id="IPR006591">
    <property type="entry name" value="RNAP_P/RPABC4"/>
</dbReference>
<organism evidence="7 8">
    <name type="scientific">Coniochaeta pulveracea</name>
    <dbReference type="NCBI Taxonomy" id="177199"/>
    <lineage>
        <taxon>Eukaryota</taxon>
        <taxon>Fungi</taxon>
        <taxon>Dikarya</taxon>
        <taxon>Ascomycota</taxon>
        <taxon>Pezizomycotina</taxon>
        <taxon>Sordariomycetes</taxon>
        <taxon>Sordariomycetidae</taxon>
        <taxon>Coniochaetales</taxon>
        <taxon>Coniochaetaceae</taxon>
        <taxon>Coniochaeta</taxon>
    </lineage>
</organism>
<keyword evidence="8" id="KW-1185">Reference proteome</keyword>
<evidence type="ECO:0000256" key="4">
    <source>
        <dbReference type="ARBA" id="ARBA00023242"/>
    </source>
</evidence>
<dbReference type="OrthoDB" id="5585087at2759"/>
<dbReference type="PANTHER" id="PTHR12056">
    <property type="entry name" value="DNA-DIRECTED RNA POLYMERASES I, II, AND III"/>
    <property type="match status" value="1"/>
</dbReference>
<feature type="region of interest" description="Disordered" evidence="6">
    <location>
        <begin position="1"/>
        <end position="21"/>
    </location>
</feature>
<sequence length="74" mass="8031">MSSEAYQPPTGGASYGSGATGNATAVEGPSMRYICSDCANKFSIKKNDPIRCTECGGRVLYKERTKRMVQFEAR</sequence>
<keyword evidence="4" id="KW-0539">Nucleus</keyword>
<protein>
    <submittedName>
        <fullName evidence="7">DNA-directed RNA polymerase core subunit rpc10</fullName>
    </submittedName>
</protein>